<keyword evidence="4 7" id="KW-0689">Ribosomal protein</keyword>
<evidence type="ECO:0000256" key="2">
    <source>
        <dbReference type="ARBA" id="ARBA00022730"/>
    </source>
</evidence>
<dbReference type="FunFam" id="3.10.290.10:FF:000002">
    <property type="entry name" value="40S ribosomal protein S4"/>
    <property type="match status" value="1"/>
</dbReference>
<dbReference type="InterPro" id="IPR000876">
    <property type="entry name" value="Ribosomal_eS4"/>
</dbReference>
<accession>A0A371R597</accession>
<dbReference type="PIRSF" id="PIRSF002116">
    <property type="entry name" value="Ribosomal_S4"/>
    <property type="match status" value="1"/>
</dbReference>
<dbReference type="CDD" id="cd06087">
    <property type="entry name" value="KOW_RPS4"/>
    <property type="match status" value="1"/>
</dbReference>
<protein>
    <recommendedName>
        <fullName evidence="6 7">Small ribosomal subunit protein eS4</fullName>
    </recommendedName>
</protein>
<reference evidence="11 12" key="1">
    <citation type="submission" date="2017-07" db="EMBL/GenBank/DDBJ databases">
        <title>Draft genome sequence of aerobic hyperthermophilic archaea, Pyrobaculum aerophilum YKB31 and YKB32.</title>
        <authorList>
            <person name="Mochizuki T."/>
            <person name="Berliner A.J."/>
            <person name="Yoshida-Takashima Y."/>
            <person name="Takaki Y."/>
            <person name="Nunoura T."/>
            <person name="Takai K."/>
        </authorList>
    </citation>
    <scope>NUCLEOTIDE SEQUENCE [LARGE SCALE GENOMIC DNA]</scope>
    <source>
        <strain evidence="9 12">YKB31</strain>
        <strain evidence="10 11">YKB32</strain>
    </source>
</reference>
<dbReference type="GO" id="GO:0003735">
    <property type="term" value="F:structural constituent of ribosome"/>
    <property type="evidence" value="ECO:0007669"/>
    <property type="project" value="InterPro"/>
</dbReference>
<feature type="domain" description="RNA-binding S4" evidence="8">
    <location>
        <begin position="38"/>
        <end position="102"/>
    </location>
</feature>
<dbReference type="InterPro" id="IPR013845">
    <property type="entry name" value="Ribosomal_eS4_central_region"/>
</dbReference>
<dbReference type="Pfam" id="PF08071">
    <property type="entry name" value="RS4NT"/>
    <property type="match status" value="1"/>
</dbReference>
<dbReference type="Gene3D" id="2.40.50.740">
    <property type="match status" value="1"/>
</dbReference>
<name>A0A371R597_9CREN</name>
<evidence type="ECO:0000256" key="6">
    <source>
        <dbReference type="ARBA" id="ARBA00035272"/>
    </source>
</evidence>
<evidence type="ECO:0000259" key="8">
    <source>
        <dbReference type="SMART" id="SM00363"/>
    </source>
</evidence>
<dbReference type="HAMAP" id="MF_00485">
    <property type="entry name" value="Ribosomal_eS4"/>
    <property type="match status" value="1"/>
</dbReference>
<dbReference type="GO" id="GO:0006412">
    <property type="term" value="P:translation"/>
    <property type="evidence" value="ECO:0007669"/>
    <property type="project" value="UniProtKB-UniRule"/>
</dbReference>
<keyword evidence="2" id="KW-0699">rRNA-binding</keyword>
<evidence type="ECO:0000256" key="7">
    <source>
        <dbReference type="HAMAP-Rule" id="MF_00485"/>
    </source>
</evidence>
<dbReference type="AlphaFoldDB" id="A0A371R597"/>
<comment type="caution">
    <text evidence="10">The sequence shown here is derived from an EMBL/GenBank/DDBJ whole genome shotgun (WGS) entry which is preliminary data.</text>
</comment>
<dbReference type="Proteomes" id="UP000257123">
    <property type="component" value="Unassembled WGS sequence"/>
</dbReference>
<evidence type="ECO:0000313" key="12">
    <source>
        <dbReference type="Proteomes" id="UP000257123"/>
    </source>
</evidence>
<gene>
    <name evidence="7" type="primary">rps4e</name>
    <name evidence="9" type="ORF">CGL51_00495</name>
    <name evidence="10" type="ORF">CGL52_04455</name>
</gene>
<dbReference type="GO" id="GO:0022627">
    <property type="term" value="C:cytosolic small ribosomal subunit"/>
    <property type="evidence" value="ECO:0007669"/>
    <property type="project" value="TreeGrafter"/>
</dbReference>
<comment type="similarity">
    <text evidence="1 7">Belongs to the eukaryotic ribosomal protein eS4 family.</text>
</comment>
<dbReference type="OrthoDB" id="372073at2157"/>
<dbReference type="SMART" id="SM00363">
    <property type="entry name" value="S4"/>
    <property type="match status" value="1"/>
</dbReference>
<organism evidence="10 11">
    <name type="scientific">Pyrobaculum aerophilum</name>
    <dbReference type="NCBI Taxonomy" id="13773"/>
    <lineage>
        <taxon>Archaea</taxon>
        <taxon>Thermoproteota</taxon>
        <taxon>Thermoprotei</taxon>
        <taxon>Thermoproteales</taxon>
        <taxon>Thermoproteaceae</taxon>
        <taxon>Pyrobaculum</taxon>
    </lineage>
</organism>
<dbReference type="InterPro" id="IPR041982">
    <property type="entry name" value="Ribosomal_eS4_KOW"/>
</dbReference>
<dbReference type="Gene3D" id="3.10.290.10">
    <property type="entry name" value="RNA-binding S4 domain"/>
    <property type="match status" value="1"/>
</dbReference>
<dbReference type="RefSeq" id="WP_116420279.1">
    <property type="nucleotide sequence ID" value="NZ_NMUE01000001.1"/>
</dbReference>
<evidence type="ECO:0000313" key="10">
    <source>
        <dbReference type="EMBL" id="RFA99248.1"/>
    </source>
</evidence>
<evidence type="ECO:0000256" key="4">
    <source>
        <dbReference type="ARBA" id="ARBA00022980"/>
    </source>
</evidence>
<keyword evidence="3 7" id="KW-0694">RNA-binding</keyword>
<dbReference type="PANTHER" id="PTHR11581:SF0">
    <property type="entry name" value="SMALL RIBOSOMAL SUBUNIT PROTEIN ES4"/>
    <property type="match status" value="1"/>
</dbReference>
<dbReference type="NCBIfam" id="NF003312">
    <property type="entry name" value="PRK04313.1"/>
    <property type="match status" value="1"/>
</dbReference>
<dbReference type="EMBL" id="NMUF01000008">
    <property type="protein sequence ID" value="RFA99248.1"/>
    <property type="molecule type" value="Genomic_DNA"/>
</dbReference>
<dbReference type="EMBL" id="NMUE01000001">
    <property type="protein sequence ID" value="RFA98544.1"/>
    <property type="molecule type" value="Genomic_DNA"/>
</dbReference>
<evidence type="ECO:0000256" key="3">
    <source>
        <dbReference type="ARBA" id="ARBA00022884"/>
    </source>
</evidence>
<evidence type="ECO:0000313" key="9">
    <source>
        <dbReference type="EMBL" id="RFA98544.1"/>
    </source>
</evidence>
<dbReference type="PANTHER" id="PTHR11581">
    <property type="entry name" value="30S/40S RIBOSOMAL PROTEIN S4"/>
    <property type="match status" value="1"/>
</dbReference>
<dbReference type="InterPro" id="IPR036986">
    <property type="entry name" value="S4_RNA-bd_sf"/>
</dbReference>
<keyword evidence="5 7" id="KW-0687">Ribonucleoprotein</keyword>
<sequence length="238" mass="26670">MVHLRRTLAPAWWPIPRKKGGVWVVRPSPGPHSLAYSLPLALIIRDVLKYAKTMREARYIISRGYVKVDGVVRRDYKFPVGLMDVIEIVPTGEVYRVVPDADKYYNLLPISAEEAALKLLRVEGKTMVKGGRIQLHFHDGRNLITTLEAGKQIKTFDSVLYDLHNKAIKAHIPLKLGVNAVVIHGSNVGFSGTLYEIVWTLKRKQSVVALKKGDEVRRTILNYVMAVGSEGPVIKISP</sequence>
<dbReference type="Proteomes" id="UP000256877">
    <property type="component" value="Unassembled WGS sequence"/>
</dbReference>
<dbReference type="PROSITE" id="PS50889">
    <property type="entry name" value="S4"/>
    <property type="match status" value="1"/>
</dbReference>
<dbReference type="InterPro" id="IPR038237">
    <property type="entry name" value="Ribosomal_eS4_central_sf"/>
</dbReference>
<evidence type="ECO:0000256" key="1">
    <source>
        <dbReference type="ARBA" id="ARBA00007500"/>
    </source>
</evidence>
<evidence type="ECO:0000256" key="5">
    <source>
        <dbReference type="ARBA" id="ARBA00023274"/>
    </source>
</evidence>
<evidence type="ECO:0000313" key="11">
    <source>
        <dbReference type="Proteomes" id="UP000256877"/>
    </source>
</evidence>
<proteinExistence type="inferred from homology"/>
<dbReference type="Pfam" id="PF00900">
    <property type="entry name" value="Ribosomal_S4e"/>
    <property type="match status" value="1"/>
</dbReference>
<dbReference type="Pfam" id="PF01479">
    <property type="entry name" value="S4"/>
    <property type="match status" value="1"/>
</dbReference>
<dbReference type="InterPro" id="IPR002942">
    <property type="entry name" value="S4_RNA-bd"/>
</dbReference>
<dbReference type="SUPFAM" id="SSF55174">
    <property type="entry name" value="Alpha-L RNA-binding motif"/>
    <property type="match status" value="1"/>
</dbReference>
<dbReference type="GO" id="GO:0019843">
    <property type="term" value="F:rRNA binding"/>
    <property type="evidence" value="ECO:0007669"/>
    <property type="project" value="UniProtKB-KW"/>
</dbReference>
<dbReference type="CDD" id="cd00165">
    <property type="entry name" value="S4"/>
    <property type="match status" value="1"/>
</dbReference>
<dbReference type="InterPro" id="IPR013843">
    <property type="entry name" value="Ribosomal_eS4_N"/>
</dbReference>